<evidence type="ECO:0000256" key="1">
    <source>
        <dbReference type="ARBA" id="ARBA00006479"/>
    </source>
</evidence>
<proteinExistence type="inferred from homology"/>
<dbReference type="Proteomes" id="UP000886819">
    <property type="component" value="Unassembled WGS sequence"/>
</dbReference>
<dbReference type="Pfam" id="PF00480">
    <property type="entry name" value="ROK"/>
    <property type="match status" value="1"/>
</dbReference>
<keyword evidence="4" id="KW-0808">Transferase</keyword>
<dbReference type="InterPro" id="IPR004654">
    <property type="entry name" value="ROK_glcA"/>
</dbReference>
<evidence type="ECO:0000313" key="9">
    <source>
        <dbReference type="EMBL" id="HIQ62512.1"/>
    </source>
</evidence>
<dbReference type="Gene3D" id="3.30.420.40">
    <property type="match status" value="2"/>
</dbReference>
<protein>
    <recommendedName>
        <fullName evidence="3">Glucokinase</fullName>
        <ecNumber evidence="2">2.7.1.2</ecNumber>
    </recommendedName>
    <alternativeName>
        <fullName evidence="8">Glucose kinase</fullName>
    </alternativeName>
</protein>
<organism evidence="9 10">
    <name type="scientific">Candidatus Avichristensenella intestinipullorum</name>
    <dbReference type="NCBI Taxonomy" id="2840693"/>
    <lineage>
        <taxon>Bacteria</taxon>
        <taxon>Bacillati</taxon>
        <taxon>Bacillota</taxon>
        <taxon>Clostridia</taxon>
        <taxon>Candidatus Avichristensenella</taxon>
    </lineage>
</organism>
<dbReference type="AlphaFoldDB" id="A0A9D1CIC0"/>
<evidence type="ECO:0000256" key="2">
    <source>
        <dbReference type="ARBA" id="ARBA00012323"/>
    </source>
</evidence>
<evidence type="ECO:0000256" key="3">
    <source>
        <dbReference type="ARBA" id="ARBA00014701"/>
    </source>
</evidence>
<dbReference type="EMBL" id="DVFI01000037">
    <property type="protein sequence ID" value="HIQ62512.1"/>
    <property type="molecule type" value="Genomic_DNA"/>
</dbReference>
<dbReference type="GO" id="GO:0005524">
    <property type="term" value="F:ATP binding"/>
    <property type="evidence" value="ECO:0007669"/>
    <property type="project" value="UniProtKB-KW"/>
</dbReference>
<evidence type="ECO:0000256" key="5">
    <source>
        <dbReference type="ARBA" id="ARBA00022741"/>
    </source>
</evidence>
<keyword evidence="7" id="KW-0067">ATP-binding</keyword>
<dbReference type="SUPFAM" id="SSF53067">
    <property type="entry name" value="Actin-like ATPase domain"/>
    <property type="match status" value="1"/>
</dbReference>
<dbReference type="PROSITE" id="PS01125">
    <property type="entry name" value="ROK"/>
    <property type="match status" value="1"/>
</dbReference>
<reference evidence="9" key="1">
    <citation type="submission" date="2020-10" db="EMBL/GenBank/DDBJ databases">
        <authorList>
            <person name="Gilroy R."/>
        </authorList>
    </citation>
    <scope>NUCLEOTIDE SEQUENCE</scope>
    <source>
        <strain evidence="9">ChiHile30-977</strain>
    </source>
</reference>
<dbReference type="PANTHER" id="PTHR18964">
    <property type="entry name" value="ROK (REPRESSOR, ORF, KINASE) FAMILY"/>
    <property type="match status" value="1"/>
</dbReference>
<accession>A0A9D1CIC0</accession>
<dbReference type="InterPro" id="IPR043129">
    <property type="entry name" value="ATPase_NBD"/>
</dbReference>
<dbReference type="InterPro" id="IPR049874">
    <property type="entry name" value="ROK_cs"/>
</dbReference>
<reference evidence="9" key="2">
    <citation type="journal article" date="2021" name="PeerJ">
        <title>Extensive microbial diversity within the chicken gut microbiome revealed by metagenomics and culture.</title>
        <authorList>
            <person name="Gilroy R."/>
            <person name="Ravi A."/>
            <person name="Getino M."/>
            <person name="Pursley I."/>
            <person name="Horton D.L."/>
            <person name="Alikhan N.F."/>
            <person name="Baker D."/>
            <person name="Gharbi K."/>
            <person name="Hall N."/>
            <person name="Watson M."/>
            <person name="Adriaenssens E.M."/>
            <person name="Foster-Nyarko E."/>
            <person name="Jarju S."/>
            <person name="Secka A."/>
            <person name="Antonio M."/>
            <person name="Oren A."/>
            <person name="Chaudhuri R.R."/>
            <person name="La Ragione R."/>
            <person name="Hildebrand F."/>
            <person name="Pallen M.J."/>
        </authorList>
    </citation>
    <scope>NUCLEOTIDE SEQUENCE</scope>
    <source>
        <strain evidence="9">ChiHile30-977</strain>
    </source>
</reference>
<evidence type="ECO:0000256" key="4">
    <source>
        <dbReference type="ARBA" id="ARBA00022679"/>
    </source>
</evidence>
<dbReference type="EC" id="2.7.1.2" evidence="2"/>
<dbReference type="NCBIfam" id="TIGR00744">
    <property type="entry name" value="ROK_glcA_fam"/>
    <property type="match status" value="1"/>
</dbReference>
<keyword evidence="6" id="KW-0418">Kinase</keyword>
<sequence>MLSIGIDLGGTNIAAGVVTSEGKVIAQAQRPTLAQRPWQQVVEDMAEVSLDALAMAGVGVEQVHAIGVGVPGNYDRKNGVVVFCTNLGWHNVPLREAMRRYIDVPLYADNDANVAAFAEAMAGVSRNVYSSLLLTLGTGVGSGIIVDGKIWSGSHGVAGEVGHMIYRAGGEQCTCGQRGCFERYASATALIRIAREATMRYPDSEMKSIPPERMNAKTVVDAARRGDEAAMEAFDEYTTHLSLGIVSCINVFDPGMIVLGGGVSRAGDFLLEPVRRKVEKQKFFKALPIGGVELATLGNDAGIIGAALLHRT</sequence>
<dbReference type="InterPro" id="IPR000600">
    <property type="entry name" value="ROK"/>
</dbReference>
<keyword evidence="5" id="KW-0547">Nucleotide-binding</keyword>
<evidence type="ECO:0000313" key="10">
    <source>
        <dbReference type="Proteomes" id="UP000886819"/>
    </source>
</evidence>
<dbReference type="GO" id="GO:0005737">
    <property type="term" value="C:cytoplasm"/>
    <property type="evidence" value="ECO:0007669"/>
    <property type="project" value="InterPro"/>
</dbReference>
<evidence type="ECO:0000256" key="7">
    <source>
        <dbReference type="ARBA" id="ARBA00022840"/>
    </source>
</evidence>
<comment type="similarity">
    <text evidence="1">Belongs to the ROK (NagC/XylR) family.</text>
</comment>
<gene>
    <name evidence="9" type="ORF">IAA66_02860</name>
</gene>
<dbReference type="GO" id="GO:0006096">
    <property type="term" value="P:glycolytic process"/>
    <property type="evidence" value="ECO:0007669"/>
    <property type="project" value="InterPro"/>
</dbReference>
<dbReference type="PANTHER" id="PTHR18964:SF149">
    <property type="entry name" value="BIFUNCTIONAL UDP-N-ACETYLGLUCOSAMINE 2-EPIMERASE_N-ACETYLMANNOSAMINE KINASE"/>
    <property type="match status" value="1"/>
</dbReference>
<dbReference type="GO" id="GO:0004340">
    <property type="term" value="F:glucokinase activity"/>
    <property type="evidence" value="ECO:0007669"/>
    <property type="project" value="UniProtKB-EC"/>
</dbReference>
<name>A0A9D1CIC0_9FIRM</name>
<evidence type="ECO:0000256" key="8">
    <source>
        <dbReference type="ARBA" id="ARBA00032386"/>
    </source>
</evidence>
<comment type="caution">
    <text evidence="9">The sequence shown here is derived from an EMBL/GenBank/DDBJ whole genome shotgun (WGS) entry which is preliminary data.</text>
</comment>
<evidence type="ECO:0000256" key="6">
    <source>
        <dbReference type="ARBA" id="ARBA00022777"/>
    </source>
</evidence>